<keyword evidence="4 9" id="KW-0689">Ribosomal protein</keyword>
<dbReference type="InterPro" id="IPR002136">
    <property type="entry name" value="Ribosomal_uL4"/>
</dbReference>
<proteinExistence type="inferred from homology"/>
<evidence type="ECO:0000256" key="5">
    <source>
        <dbReference type="ARBA" id="ARBA00023274"/>
    </source>
</evidence>
<sequence>MNRKLFVPILKPITSTMKNSIDEQIFNQPNFFQSIQSIQNRTQSKLYGYFCKNYKYKQLGFTEPDYEAFLNRILTTYFNRREITASTKTKSEVRGGGRKPWRQKGLGRARAGSSRSPLWKGGGVCFGPKPKFTSLKINKKEYGLAILLLIRLAYKKKQLLITQSLTSKAFQNIHKTSEIKSLLSYQTKSLSSTEQTIKLVLSKDEYNIFGENFVKASANLPKMSVISENQLTIATFTKPTKFIFTATAFLNTRAKFL</sequence>
<dbReference type="GO" id="GO:0003735">
    <property type="term" value="F:structural constituent of ribosome"/>
    <property type="evidence" value="ECO:0007669"/>
    <property type="project" value="InterPro"/>
</dbReference>
<protein>
    <recommendedName>
        <fullName evidence="6">Large ribosomal subunit protein uL4c</fullName>
    </recommendedName>
    <alternativeName>
        <fullName evidence="7">50S ribosomal protein L4, chloroplastic</fullName>
    </alternativeName>
</protein>
<keyword evidence="3" id="KW-0694">RNA-binding</keyword>
<evidence type="ECO:0000313" key="9">
    <source>
        <dbReference type="EMBL" id="QAA11537.1"/>
    </source>
</evidence>
<evidence type="ECO:0000256" key="2">
    <source>
        <dbReference type="ARBA" id="ARBA00022730"/>
    </source>
</evidence>
<evidence type="ECO:0000256" key="1">
    <source>
        <dbReference type="ARBA" id="ARBA00010528"/>
    </source>
</evidence>
<dbReference type="GO" id="GO:0006412">
    <property type="term" value="P:translation"/>
    <property type="evidence" value="ECO:0007669"/>
    <property type="project" value="InterPro"/>
</dbReference>
<dbReference type="PANTHER" id="PTHR10746:SF17">
    <property type="entry name" value="LARGE RIBOSOMAL SUBUNIT PROTEIN UL4C"/>
    <property type="match status" value="1"/>
</dbReference>
<evidence type="ECO:0000256" key="6">
    <source>
        <dbReference type="ARBA" id="ARBA00035208"/>
    </source>
</evidence>
<dbReference type="NCBIfam" id="TIGR03953">
    <property type="entry name" value="rplD_bact"/>
    <property type="match status" value="1"/>
</dbReference>
<dbReference type="GO" id="GO:0005840">
    <property type="term" value="C:ribosome"/>
    <property type="evidence" value="ECO:0007669"/>
    <property type="project" value="UniProtKB-KW"/>
</dbReference>
<evidence type="ECO:0000256" key="4">
    <source>
        <dbReference type="ARBA" id="ARBA00022980"/>
    </source>
</evidence>
<name>A0A3R5WWN9_9STRA</name>
<dbReference type="GeneID" id="38947620"/>
<keyword evidence="9" id="KW-0934">Plastid</keyword>
<dbReference type="InterPro" id="IPR013005">
    <property type="entry name" value="Ribosomal_uL4-like"/>
</dbReference>
<reference evidence="9" key="1">
    <citation type="journal article" date="2019" name="Genome Biol. Evol.">
        <title>Plastid Genomes and Proteins Illuminate the Evolution of Eustigmatophyte Algae and Their Bacterial Endosymbionts.</title>
        <authorList>
            <person name="Sevcikova T."/>
            <person name="Yurchenko T."/>
            <person name="Fawley K.P."/>
            <person name="Amaral R."/>
            <person name="Strnad H."/>
            <person name="Santos L.M."/>
            <person name="Fawley M.W."/>
            <person name="Elias M."/>
        </authorList>
    </citation>
    <scope>NUCLEOTIDE SEQUENCE</scope>
</reference>
<dbReference type="PANTHER" id="PTHR10746">
    <property type="entry name" value="50S RIBOSOMAL PROTEIN L4"/>
    <property type="match status" value="1"/>
</dbReference>
<dbReference type="AlphaFoldDB" id="A0A3R5WWN9"/>
<feature type="compositionally biased region" description="Basic residues" evidence="8">
    <location>
        <begin position="96"/>
        <end position="107"/>
    </location>
</feature>
<dbReference type="EMBL" id="MK281454">
    <property type="protein sequence ID" value="QAA11537.1"/>
    <property type="molecule type" value="Genomic_DNA"/>
</dbReference>
<feature type="region of interest" description="Disordered" evidence="8">
    <location>
        <begin position="88"/>
        <end position="117"/>
    </location>
</feature>
<dbReference type="GO" id="GO:0019843">
    <property type="term" value="F:rRNA binding"/>
    <property type="evidence" value="ECO:0007669"/>
    <property type="project" value="UniProtKB-KW"/>
</dbReference>
<dbReference type="SUPFAM" id="SSF52166">
    <property type="entry name" value="Ribosomal protein L4"/>
    <property type="match status" value="1"/>
</dbReference>
<dbReference type="Gene3D" id="3.40.1370.10">
    <property type="match status" value="1"/>
</dbReference>
<dbReference type="RefSeq" id="YP_009550600.1">
    <property type="nucleotide sequence ID" value="NC_040296.1"/>
</dbReference>
<comment type="similarity">
    <text evidence="1">Belongs to the universal ribosomal protein uL4 family.</text>
</comment>
<gene>
    <name evidence="9" type="primary">rpl4</name>
</gene>
<accession>A0A3R5WWN9</accession>
<dbReference type="GO" id="GO:1990904">
    <property type="term" value="C:ribonucleoprotein complex"/>
    <property type="evidence" value="ECO:0007669"/>
    <property type="project" value="UniProtKB-KW"/>
</dbReference>
<evidence type="ECO:0000256" key="3">
    <source>
        <dbReference type="ARBA" id="ARBA00022884"/>
    </source>
</evidence>
<keyword evidence="5" id="KW-0687">Ribonucleoprotein</keyword>
<evidence type="ECO:0000256" key="8">
    <source>
        <dbReference type="SAM" id="MobiDB-lite"/>
    </source>
</evidence>
<dbReference type="Pfam" id="PF00573">
    <property type="entry name" value="Ribosomal_L4"/>
    <property type="match status" value="1"/>
</dbReference>
<keyword evidence="2" id="KW-0699">rRNA-binding</keyword>
<dbReference type="InterPro" id="IPR023574">
    <property type="entry name" value="Ribosomal_uL4_dom_sf"/>
</dbReference>
<evidence type="ECO:0000256" key="7">
    <source>
        <dbReference type="ARBA" id="ARBA00035387"/>
    </source>
</evidence>
<geneLocation type="plastid" evidence="9"/>
<organism evidence="9">
    <name type="scientific">Eustigmatophyceae sp. Chic 10/23 P-6w</name>
    <dbReference type="NCBI Taxonomy" id="1446905"/>
    <lineage>
        <taxon>Eukaryota</taxon>
        <taxon>Sar</taxon>
        <taxon>Stramenopiles</taxon>
        <taxon>Ochrophyta</taxon>
        <taxon>Eustigmatophyceae</taxon>
    </lineage>
</organism>